<sequence>MFYNDAKNKAIEQLKAREKDYKELGQHANDYALRLYDTRKSAVMAIDRIETYVNTLAHSPKEFAKEIADTKVNIREFSEAIHIEKQNASDKIKGAGFTASGVATGGAIASLGPTAAMAVATTFGTASTGTAIASLSGAAATNAALAWLGGGALAAGGGGMTAGSAFLAMAGPVGWALAGVSILGGSAFVIHKNKEAAKKANDASWTLIKLIAALKPKLRELICLYDETSKLKSTLKVDTMINLYPKDYLAFDDSQKKALAALINNVRSMGVLINKRIS</sequence>
<proteinExistence type="predicted"/>
<feature type="transmembrane region" description="Helical" evidence="1">
    <location>
        <begin position="173"/>
        <end position="190"/>
    </location>
</feature>
<keyword evidence="3" id="KW-1185">Reference proteome</keyword>
<accession>W2CTH8</accession>
<keyword evidence="1" id="KW-1133">Transmembrane helix</keyword>
<dbReference type="EMBL" id="AYYD01000696">
    <property type="protein sequence ID" value="ETK10514.1"/>
    <property type="molecule type" value="Genomic_DNA"/>
</dbReference>
<organism evidence="2 3">
    <name type="scientific">Tannerella sp. oral taxon BU063 isolate Cell 6/7/9</name>
    <dbReference type="NCBI Taxonomy" id="1411021"/>
    <lineage>
        <taxon>Bacteria</taxon>
        <taxon>Pseudomonadati</taxon>
        <taxon>Bacteroidota</taxon>
        <taxon>Bacteroidia</taxon>
        <taxon>Bacteroidales</taxon>
        <taxon>Tannerellaceae</taxon>
        <taxon>Tannerella</taxon>
    </lineage>
</organism>
<reference evidence="2 3" key="1">
    <citation type="submission" date="2013-11" db="EMBL/GenBank/DDBJ databases">
        <title>Single cell genomics of uncultured Tannerella BU063 (oral taxon 286).</title>
        <authorList>
            <person name="Beall C.J."/>
            <person name="Campbell A.G."/>
            <person name="Griffen A.L."/>
            <person name="Podar M."/>
            <person name="Leys E.J."/>
        </authorList>
    </citation>
    <scope>NUCLEOTIDE SEQUENCE [LARGE SCALE GENOMIC DNA]</scope>
    <source>
        <strain evidence="2">Cell 6/7/9</strain>
    </source>
</reference>
<dbReference type="Proteomes" id="UP000018874">
    <property type="component" value="Unassembled WGS sequence"/>
</dbReference>
<keyword evidence="1" id="KW-0812">Transmembrane</keyword>
<comment type="caution">
    <text evidence="2">The sequence shown here is derived from an EMBL/GenBank/DDBJ whole genome shotgun (WGS) entry which is preliminary data.</text>
</comment>
<keyword evidence="1" id="KW-0472">Membrane</keyword>
<evidence type="ECO:0000313" key="2">
    <source>
        <dbReference type="EMBL" id="ETK10514.1"/>
    </source>
</evidence>
<name>W2CTH8_9BACT</name>
<protein>
    <submittedName>
        <fullName evidence="2">Uncharacterized protein</fullName>
    </submittedName>
</protein>
<dbReference type="AlphaFoldDB" id="W2CTH8"/>
<dbReference type="PATRIC" id="fig|1411021.3.peg.395"/>
<evidence type="ECO:0000256" key="1">
    <source>
        <dbReference type="SAM" id="Phobius"/>
    </source>
</evidence>
<gene>
    <name evidence="2" type="ORF">T231_04460</name>
</gene>
<evidence type="ECO:0000313" key="3">
    <source>
        <dbReference type="Proteomes" id="UP000018874"/>
    </source>
</evidence>